<dbReference type="PIRSF" id="PIRSF004869">
    <property type="entry name" value="PflX_prd"/>
    <property type="match status" value="1"/>
</dbReference>
<evidence type="ECO:0000313" key="8">
    <source>
        <dbReference type="EMBL" id="AIA30910.1"/>
    </source>
</evidence>
<keyword evidence="9" id="KW-1185">Reference proteome</keyword>
<dbReference type="GO" id="GO:0046872">
    <property type="term" value="F:metal ion binding"/>
    <property type="evidence" value="ECO:0007669"/>
    <property type="project" value="UniProtKB-KW"/>
</dbReference>
<reference evidence="8 9" key="2">
    <citation type="journal article" date="2015" name="Biomed. Res. Int.">
        <title>Effects of Arsenite Resistance on the Growth and Functional Gene Expression of Leptospirillum ferriphilum and Acidithiobacillus thiooxidans in Pure Culture and Coculture.</title>
        <authorList>
            <person name="Jiang H."/>
            <person name="Liang Y."/>
            <person name="Yin H."/>
            <person name="Xiao Y."/>
            <person name="Guo X."/>
            <person name="Xu Y."/>
            <person name="Hu Q."/>
            <person name="Liu H."/>
            <person name="Liu X."/>
        </authorList>
    </citation>
    <scope>NUCLEOTIDE SEQUENCE [LARGE SCALE GENOMIC DNA]</scope>
    <source>
        <strain evidence="8 9">YSK</strain>
    </source>
</reference>
<feature type="binding site" evidence="5">
    <location>
        <position position="85"/>
    </location>
    <ligand>
        <name>[4Fe-4S] cluster</name>
        <dbReference type="ChEBI" id="CHEBI:49883"/>
        <note>4Fe-4S-S-AdoMet</note>
    </ligand>
</feature>
<dbReference type="HOGENOM" id="CLU_062674_0_1_0"/>
<dbReference type="Gene3D" id="3.20.20.70">
    <property type="entry name" value="Aldolase class I"/>
    <property type="match status" value="1"/>
</dbReference>
<dbReference type="GO" id="GO:0051536">
    <property type="term" value="F:iron-sulfur cluster binding"/>
    <property type="evidence" value="ECO:0007669"/>
    <property type="project" value="UniProtKB-KW"/>
</dbReference>
<dbReference type="Pfam" id="PF04055">
    <property type="entry name" value="Radical_SAM"/>
    <property type="match status" value="1"/>
</dbReference>
<dbReference type="AlphaFoldDB" id="A0A059XUZ6"/>
<dbReference type="OrthoDB" id="9782387at2"/>
<evidence type="ECO:0000256" key="3">
    <source>
        <dbReference type="ARBA" id="ARBA00023004"/>
    </source>
</evidence>
<feature type="region of interest" description="Disordered" evidence="6">
    <location>
        <begin position="309"/>
        <end position="332"/>
    </location>
</feature>
<dbReference type="InterPro" id="IPR007197">
    <property type="entry name" value="rSAM"/>
</dbReference>
<reference evidence="9" key="1">
    <citation type="submission" date="2014-02" db="EMBL/GenBank/DDBJ databases">
        <title>Complete genome sequence and comparative genomic analysis of the nitrogen-fixing bacterium Leptospirillum ferriphilum YSK.</title>
        <authorList>
            <person name="Guo X."/>
            <person name="Yin H."/>
            <person name="Liang Y."/>
            <person name="Hu Q."/>
            <person name="Ma L."/>
            <person name="Xiao Y."/>
            <person name="Zhang X."/>
            <person name="Qiu G."/>
            <person name="Liu X."/>
        </authorList>
    </citation>
    <scope>NUCLEOTIDE SEQUENCE [LARGE SCALE GENOMIC DNA]</scope>
    <source>
        <strain evidence="9">YSK</strain>
    </source>
</reference>
<dbReference type="PANTHER" id="PTHR43075:SF1">
    <property type="entry name" value="FORMATE LYASE ACTIVATING ENZYME, PUTATIVE (AFU_ORTHOLOGUE AFUA_2G15630)-RELATED"/>
    <property type="match status" value="1"/>
</dbReference>
<keyword evidence="3 5" id="KW-0408">Iron</keyword>
<sequence length="332" mass="37448">MEPDRLPDLSTVRDPESRLLVEKAYAFLDSCTVCPRECGINRKEGELGTCRTGVFPKISAYNLHFGEEPAISGTRGSGTVFFASCNLSCDFCQNFPISQMDYGRPVTPERLSRIYLELESRGAHNINLVTPSHIVPPVLHSLVLAREAGLGIPVVYNSNGYDSVSMLRLLEGWIDVYLPDMKYSSDLWARRISKADGYVFHNRSAVAEMFRQVGPLRLDEEGIAKKGLIIRHLIMPNELGGWENSARFIRHELGESVPVSLMAQYFPTNRARSRPLISRRITEEEYERALDVLFAENLMEGYVQEYDARWEDTAAPSPRPSDPLSEQESRSA</sequence>
<dbReference type="InterPro" id="IPR040085">
    <property type="entry name" value="MJ0674-like"/>
</dbReference>
<dbReference type="InterPro" id="IPR013785">
    <property type="entry name" value="Aldolase_TIM"/>
</dbReference>
<evidence type="ECO:0000256" key="6">
    <source>
        <dbReference type="SAM" id="MobiDB-lite"/>
    </source>
</evidence>
<keyword evidence="2 5" id="KW-0479">Metal-binding</keyword>
<dbReference type="SFLD" id="SFLDS00029">
    <property type="entry name" value="Radical_SAM"/>
    <property type="match status" value="1"/>
</dbReference>
<feature type="binding site" evidence="5">
    <location>
        <position position="89"/>
    </location>
    <ligand>
        <name>[4Fe-4S] cluster</name>
        <dbReference type="ChEBI" id="CHEBI:49883"/>
        <note>4Fe-4S-S-AdoMet</note>
    </ligand>
</feature>
<evidence type="ECO:0000313" key="9">
    <source>
        <dbReference type="Proteomes" id="UP000027059"/>
    </source>
</evidence>
<protein>
    <submittedName>
        <fullName evidence="8">Radical SAM protein</fullName>
    </submittedName>
</protein>
<dbReference type="InterPro" id="IPR016431">
    <property type="entry name" value="Pyrv-formate_lyase-activ_prd"/>
</dbReference>
<dbReference type="KEGG" id="lfp:Y981_09715"/>
<organism evidence="8 9">
    <name type="scientific">Leptospirillum ferriphilum YSK</name>
    <dbReference type="NCBI Taxonomy" id="1441628"/>
    <lineage>
        <taxon>Bacteria</taxon>
        <taxon>Pseudomonadati</taxon>
        <taxon>Nitrospirota</taxon>
        <taxon>Nitrospiria</taxon>
        <taxon>Nitrospirales</taxon>
        <taxon>Nitrospiraceae</taxon>
        <taxon>Leptospirillum</taxon>
    </lineage>
</organism>
<feature type="domain" description="Radical SAM core" evidence="7">
    <location>
        <begin position="81"/>
        <end position="213"/>
    </location>
</feature>
<evidence type="ECO:0000256" key="2">
    <source>
        <dbReference type="ARBA" id="ARBA00022723"/>
    </source>
</evidence>
<keyword evidence="1 5" id="KW-0949">S-adenosyl-L-methionine</keyword>
<evidence type="ECO:0000259" key="7">
    <source>
        <dbReference type="Pfam" id="PF04055"/>
    </source>
</evidence>
<evidence type="ECO:0000256" key="4">
    <source>
        <dbReference type="ARBA" id="ARBA00023014"/>
    </source>
</evidence>
<name>A0A059XUZ6_9BACT</name>
<keyword evidence="4 5" id="KW-0411">Iron-sulfur</keyword>
<dbReference type="InterPro" id="IPR058240">
    <property type="entry name" value="rSAM_sf"/>
</dbReference>
<feature type="binding site" evidence="5">
    <location>
        <position position="92"/>
    </location>
    <ligand>
        <name>[4Fe-4S] cluster</name>
        <dbReference type="ChEBI" id="CHEBI:49883"/>
        <note>4Fe-4S-S-AdoMet</note>
    </ligand>
</feature>
<dbReference type="EMBL" id="CP007243">
    <property type="protein sequence ID" value="AIA30910.1"/>
    <property type="molecule type" value="Genomic_DNA"/>
</dbReference>
<dbReference type="SFLD" id="SFLDG01099">
    <property type="entry name" value="Uncharacterised_Radical_SAM_Su"/>
    <property type="match status" value="1"/>
</dbReference>
<dbReference type="RefSeq" id="WP_023525086.1">
    <property type="nucleotide sequence ID" value="NZ_CP007243.1"/>
</dbReference>
<dbReference type="SUPFAM" id="SSF102114">
    <property type="entry name" value="Radical SAM enzymes"/>
    <property type="match status" value="1"/>
</dbReference>
<dbReference type="GO" id="GO:0003824">
    <property type="term" value="F:catalytic activity"/>
    <property type="evidence" value="ECO:0007669"/>
    <property type="project" value="InterPro"/>
</dbReference>
<gene>
    <name evidence="8" type="ORF">Y981_09715</name>
</gene>
<evidence type="ECO:0000256" key="5">
    <source>
        <dbReference type="PIRSR" id="PIRSR004869-50"/>
    </source>
</evidence>
<evidence type="ECO:0000256" key="1">
    <source>
        <dbReference type="ARBA" id="ARBA00022691"/>
    </source>
</evidence>
<proteinExistence type="predicted"/>
<dbReference type="PANTHER" id="PTHR43075">
    <property type="entry name" value="FORMATE LYASE ACTIVATING ENZYME, PUTATIVE (AFU_ORTHOLOGUE AFUA_2G15630)-RELATED"/>
    <property type="match status" value="1"/>
</dbReference>
<comment type="cofactor">
    <cofactor evidence="5">
        <name>[4Fe-4S] cluster</name>
        <dbReference type="ChEBI" id="CHEBI:49883"/>
    </cofactor>
    <text evidence="5">Binds 1 [4Fe-4S] cluster. The cluster is coordinated with 3 cysteines and an exchangeable S-adenosyl-L-methionine.</text>
</comment>
<accession>A0A059XUZ6</accession>
<dbReference type="Proteomes" id="UP000027059">
    <property type="component" value="Chromosome"/>
</dbReference>